<dbReference type="EMBL" id="UINC01029950">
    <property type="protein sequence ID" value="SVB13549.1"/>
    <property type="molecule type" value="Genomic_DNA"/>
</dbReference>
<evidence type="ECO:0000313" key="4">
    <source>
        <dbReference type="EMBL" id="SVB13549.1"/>
    </source>
</evidence>
<dbReference type="SUPFAM" id="SSF89733">
    <property type="entry name" value="L-sulfolactate dehydrogenase-like"/>
    <property type="match status" value="1"/>
</dbReference>
<evidence type="ECO:0000256" key="3">
    <source>
        <dbReference type="SAM" id="MobiDB-lite"/>
    </source>
</evidence>
<dbReference type="PANTHER" id="PTHR11091:SF0">
    <property type="entry name" value="MALATE DEHYDROGENASE"/>
    <property type="match status" value="1"/>
</dbReference>
<dbReference type="Gene3D" id="1.10.1530.10">
    <property type="match status" value="1"/>
</dbReference>
<dbReference type="InterPro" id="IPR003767">
    <property type="entry name" value="Malate/L-lactate_DH-like"/>
</dbReference>
<dbReference type="Gene3D" id="3.30.1370.60">
    <property type="entry name" value="Hypothetical oxidoreductase yiak, domain 2"/>
    <property type="match status" value="1"/>
</dbReference>
<dbReference type="PANTHER" id="PTHR11091">
    <property type="entry name" value="OXIDOREDUCTASE-RELATED"/>
    <property type="match status" value="1"/>
</dbReference>
<keyword evidence="2" id="KW-0560">Oxidoreductase</keyword>
<dbReference type="AlphaFoldDB" id="A0A382BIV0"/>
<name>A0A382BIV0_9ZZZZ</name>
<reference evidence="4" key="1">
    <citation type="submission" date="2018-05" db="EMBL/GenBank/DDBJ databases">
        <authorList>
            <person name="Lanie J.A."/>
            <person name="Ng W.-L."/>
            <person name="Kazmierczak K.M."/>
            <person name="Andrzejewski T.M."/>
            <person name="Davidsen T.M."/>
            <person name="Wayne K.J."/>
            <person name="Tettelin H."/>
            <person name="Glass J.I."/>
            <person name="Rusch D."/>
            <person name="Podicherti R."/>
            <person name="Tsui H.-C.T."/>
            <person name="Winkler M.E."/>
        </authorList>
    </citation>
    <scope>NUCLEOTIDE SEQUENCE</scope>
</reference>
<sequence>METVQDITIQSDQLQKFAEELYQKAGVGTEHAKLMANLQVETDLRNVHSHGTRMLPGYIRSILKGEINPAPQIHVAQEGTAFAVIDGDNGLGHPASVLAMKMAIEKAKSVGVAATGVRNAGHFGAAACYSMMAADTNMIGFSTTNTGRATVVAPGGTTPVTANNALSYALPTGNEQPIVLDMACGASSWGKISTLKMYGEPIPENWLLNTEGQSTVDPNQGPLLMPAAGEDMGWR</sequence>
<feature type="region of interest" description="Disordered" evidence="3">
    <location>
        <begin position="215"/>
        <end position="235"/>
    </location>
</feature>
<organism evidence="4">
    <name type="scientific">marine metagenome</name>
    <dbReference type="NCBI Taxonomy" id="408172"/>
    <lineage>
        <taxon>unclassified sequences</taxon>
        <taxon>metagenomes</taxon>
        <taxon>ecological metagenomes</taxon>
    </lineage>
</organism>
<dbReference type="InterPro" id="IPR036111">
    <property type="entry name" value="Mal/L-sulfo/L-lacto_DH-like_sf"/>
</dbReference>
<dbReference type="InterPro" id="IPR043143">
    <property type="entry name" value="Mal/L-sulf/L-lact_DH-like_NADP"/>
</dbReference>
<dbReference type="GO" id="GO:0016491">
    <property type="term" value="F:oxidoreductase activity"/>
    <property type="evidence" value="ECO:0007669"/>
    <property type="project" value="UniProtKB-KW"/>
</dbReference>
<evidence type="ECO:0000256" key="1">
    <source>
        <dbReference type="ARBA" id="ARBA00006056"/>
    </source>
</evidence>
<protein>
    <recommendedName>
        <fullName evidence="5">Ldh family oxidoreductase</fullName>
    </recommendedName>
</protein>
<evidence type="ECO:0008006" key="5">
    <source>
        <dbReference type="Google" id="ProtNLM"/>
    </source>
</evidence>
<proteinExistence type="inferred from homology"/>
<comment type="similarity">
    <text evidence="1">Belongs to the LDH2/MDH2 oxidoreductase family.</text>
</comment>
<dbReference type="InterPro" id="IPR043144">
    <property type="entry name" value="Mal/L-sulf/L-lact_DH-like_ah"/>
</dbReference>
<accession>A0A382BIV0</accession>
<gene>
    <name evidence="4" type="ORF">METZ01_LOCUS166403</name>
</gene>
<dbReference type="Pfam" id="PF02615">
    <property type="entry name" value="Ldh_2"/>
    <property type="match status" value="1"/>
</dbReference>
<evidence type="ECO:0000256" key="2">
    <source>
        <dbReference type="ARBA" id="ARBA00023002"/>
    </source>
</evidence>